<comment type="caution">
    <text evidence="2">The sequence shown here is derived from an EMBL/GenBank/DDBJ whole genome shotgun (WGS) entry which is preliminary data.</text>
</comment>
<reference evidence="2 3" key="1">
    <citation type="journal article" date="2019" name="Sci. Rep.">
        <title>Comparative genomics of chytrid fungi reveal insights into the obligate biotrophic and pathogenic lifestyle of Synchytrium endobioticum.</title>
        <authorList>
            <person name="van de Vossenberg B.T.L.H."/>
            <person name="Warris S."/>
            <person name="Nguyen H.D.T."/>
            <person name="van Gent-Pelzer M.P.E."/>
            <person name="Joly D.L."/>
            <person name="van de Geest H.C."/>
            <person name="Bonants P.J.M."/>
            <person name="Smith D.S."/>
            <person name="Levesque C.A."/>
            <person name="van der Lee T.A.J."/>
        </authorList>
    </citation>
    <scope>NUCLEOTIDE SEQUENCE [LARGE SCALE GENOMIC DNA]</scope>
    <source>
        <strain evidence="2 3">MB42</strain>
    </source>
</reference>
<dbReference type="AlphaFoldDB" id="A0A507CIK5"/>
<sequence>MLVGGWRPRRPRWPRECPNMMSRRLQPVQDTLDPISNVKTSNNALRRISSYDPYEELHAQLHAHVKESLSPTKRHNGHTPIFSHSHDTEDDQEQLLVAQSDDEQGPDELQWEGDDEKSSTHEEEELLSFRTDLIMLEDSSEADALPQPPTFIHQSMPHAVQSLDNHSLLLIHHQPQSMTNVPYLETFHQHIPGPTNYEDMFRQHLSYAESRTNMELLYLSTISHTRQEAVAHGLDGVIRAPTGFGSGLDGFMSNLIREQLARLHGGNGNDLGSSSIDGNGENIEVSIDDIPAACEYHHDPNPGLGE</sequence>
<feature type="region of interest" description="Disordered" evidence="1">
    <location>
        <begin position="69"/>
        <end position="122"/>
    </location>
</feature>
<proteinExistence type="predicted"/>
<evidence type="ECO:0000313" key="3">
    <source>
        <dbReference type="Proteomes" id="UP000317494"/>
    </source>
</evidence>
<evidence type="ECO:0000313" key="2">
    <source>
        <dbReference type="EMBL" id="TPX39249.1"/>
    </source>
</evidence>
<dbReference type="VEuPathDB" id="FungiDB:SeMB42_g06394"/>
<name>A0A507CIK5_9FUNG</name>
<dbReference type="Proteomes" id="UP000317494">
    <property type="component" value="Unassembled WGS sequence"/>
</dbReference>
<dbReference type="EMBL" id="QEAN01000357">
    <property type="protein sequence ID" value="TPX39249.1"/>
    <property type="molecule type" value="Genomic_DNA"/>
</dbReference>
<keyword evidence="3" id="KW-1185">Reference proteome</keyword>
<feature type="compositionally biased region" description="Acidic residues" evidence="1">
    <location>
        <begin position="100"/>
        <end position="115"/>
    </location>
</feature>
<accession>A0A507CIK5</accession>
<evidence type="ECO:0000256" key="1">
    <source>
        <dbReference type="SAM" id="MobiDB-lite"/>
    </source>
</evidence>
<organism evidence="2 3">
    <name type="scientific">Synchytrium endobioticum</name>
    <dbReference type="NCBI Taxonomy" id="286115"/>
    <lineage>
        <taxon>Eukaryota</taxon>
        <taxon>Fungi</taxon>
        <taxon>Fungi incertae sedis</taxon>
        <taxon>Chytridiomycota</taxon>
        <taxon>Chytridiomycota incertae sedis</taxon>
        <taxon>Chytridiomycetes</taxon>
        <taxon>Synchytriales</taxon>
        <taxon>Synchytriaceae</taxon>
        <taxon>Synchytrium</taxon>
    </lineage>
</organism>
<gene>
    <name evidence="2" type="ORF">SeMB42_g06394</name>
</gene>
<protein>
    <submittedName>
        <fullName evidence="2">Uncharacterized protein</fullName>
    </submittedName>
</protein>